<comment type="caution">
    <text evidence="9">The sequence shown here is derived from an EMBL/GenBank/DDBJ whole genome shotgun (WGS) entry which is preliminary data.</text>
</comment>
<dbReference type="OrthoDB" id="101614at2759"/>
<name>A0A371EJP1_MUCPR</name>
<evidence type="ECO:0000256" key="1">
    <source>
        <dbReference type="ARBA" id="ARBA00022679"/>
    </source>
</evidence>
<evidence type="ECO:0000256" key="6">
    <source>
        <dbReference type="ARBA" id="ARBA00022918"/>
    </source>
</evidence>
<keyword evidence="3" id="KW-0540">Nuclease</keyword>
<feature type="domain" description="Reverse transcriptase RNase H-like" evidence="8">
    <location>
        <begin position="186"/>
        <end position="259"/>
    </location>
</feature>
<dbReference type="GO" id="GO:0016787">
    <property type="term" value="F:hydrolase activity"/>
    <property type="evidence" value="ECO:0007669"/>
    <property type="project" value="UniProtKB-KW"/>
</dbReference>
<evidence type="ECO:0000256" key="4">
    <source>
        <dbReference type="ARBA" id="ARBA00022759"/>
    </source>
</evidence>
<dbReference type="GO" id="GO:0003964">
    <property type="term" value="F:RNA-directed DNA polymerase activity"/>
    <property type="evidence" value="ECO:0007669"/>
    <property type="project" value="UniProtKB-KW"/>
</dbReference>
<dbReference type="Proteomes" id="UP000257109">
    <property type="component" value="Unassembled WGS sequence"/>
</dbReference>
<dbReference type="Pfam" id="PF00078">
    <property type="entry name" value="RVT_1"/>
    <property type="match status" value="1"/>
</dbReference>
<dbReference type="InterPro" id="IPR041373">
    <property type="entry name" value="RT_RNaseH"/>
</dbReference>
<evidence type="ECO:0000313" key="9">
    <source>
        <dbReference type="EMBL" id="RDX66109.1"/>
    </source>
</evidence>
<evidence type="ECO:0000256" key="5">
    <source>
        <dbReference type="ARBA" id="ARBA00022801"/>
    </source>
</evidence>
<dbReference type="Gene3D" id="3.10.10.10">
    <property type="entry name" value="HIV Type 1 Reverse Transcriptase, subunit A, domain 1"/>
    <property type="match status" value="1"/>
</dbReference>
<dbReference type="EMBL" id="QJKJ01013587">
    <property type="protein sequence ID" value="RDX66109.1"/>
    <property type="molecule type" value="Genomic_DNA"/>
</dbReference>
<sequence length="362" mass="42065">MVEKHSGKWRMCTNYTNLNKACPNNSYPLPIIHQLVDNASNYRLLSFMDAYFGYNQIRMHPYDEAKTTFITNTRYFYYKLNPEKYSFKVQAGKFLGFMLTKRGIEANLEKCYVVIDMRNPKNIKEVQQLVRRISVLLRFLSWSTETALPIFHYLKMCEKFLWTEQSKEAFQKIKTMLAMPLSLQGRLQDKDQRLIYFMSKVLQGPEKHCPCLNHHVKKLRPYFQSNRVVVWTDLPIKQVLRKPDSAGRMVGWIVQLSKFDILFERRDHIKVKALTDFMTKLAPVSQGDSNGKEWFLSFDGASNKKGSGVGVILEGLDVSLCFKFKGSTNQVEYKAPLPEMKLAGELKAQILMAKRHSKSIAK</sequence>
<organism evidence="9 10">
    <name type="scientific">Mucuna pruriens</name>
    <name type="common">Velvet bean</name>
    <name type="synonym">Dolichos pruriens</name>
    <dbReference type="NCBI Taxonomy" id="157652"/>
    <lineage>
        <taxon>Eukaryota</taxon>
        <taxon>Viridiplantae</taxon>
        <taxon>Streptophyta</taxon>
        <taxon>Embryophyta</taxon>
        <taxon>Tracheophyta</taxon>
        <taxon>Spermatophyta</taxon>
        <taxon>Magnoliopsida</taxon>
        <taxon>eudicotyledons</taxon>
        <taxon>Gunneridae</taxon>
        <taxon>Pentapetalae</taxon>
        <taxon>rosids</taxon>
        <taxon>fabids</taxon>
        <taxon>Fabales</taxon>
        <taxon>Fabaceae</taxon>
        <taxon>Papilionoideae</taxon>
        <taxon>50 kb inversion clade</taxon>
        <taxon>NPAAA clade</taxon>
        <taxon>indigoferoid/millettioid clade</taxon>
        <taxon>Phaseoleae</taxon>
        <taxon>Mucuna</taxon>
    </lineage>
</organism>
<evidence type="ECO:0000256" key="3">
    <source>
        <dbReference type="ARBA" id="ARBA00022722"/>
    </source>
</evidence>
<accession>A0A371EJP1</accession>
<dbReference type="AlphaFoldDB" id="A0A371EJP1"/>
<dbReference type="Pfam" id="PF17917">
    <property type="entry name" value="RT_RNaseH"/>
    <property type="match status" value="1"/>
</dbReference>
<feature type="domain" description="Reverse transcriptase" evidence="7">
    <location>
        <begin position="2"/>
        <end position="83"/>
    </location>
</feature>
<evidence type="ECO:0000259" key="7">
    <source>
        <dbReference type="Pfam" id="PF00078"/>
    </source>
</evidence>
<protein>
    <recommendedName>
        <fullName evidence="11">Retrovirus-related Pol polyprotein from transposon 17.6</fullName>
    </recommendedName>
</protein>
<dbReference type="InterPro" id="IPR043128">
    <property type="entry name" value="Rev_trsase/Diguanyl_cyclase"/>
</dbReference>
<dbReference type="SUPFAM" id="SSF56672">
    <property type="entry name" value="DNA/RNA polymerases"/>
    <property type="match status" value="1"/>
</dbReference>
<feature type="non-terminal residue" evidence="9">
    <location>
        <position position="1"/>
    </location>
</feature>
<gene>
    <name evidence="9" type="ORF">CR513_55156</name>
</gene>
<keyword evidence="5" id="KW-0378">Hydrolase</keyword>
<dbReference type="GO" id="GO:0004519">
    <property type="term" value="F:endonuclease activity"/>
    <property type="evidence" value="ECO:0007669"/>
    <property type="project" value="UniProtKB-KW"/>
</dbReference>
<evidence type="ECO:0000313" key="10">
    <source>
        <dbReference type="Proteomes" id="UP000257109"/>
    </source>
</evidence>
<dbReference type="Gene3D" id="3.30.70.270">
    <property type="match status" value="2"/>
</dbReference>
<evidence type="ECO:0000256" key="2">
    <source>
        <dbReference type="ARBA" id="ARBA00022695"/>
    </source>
</evidence>
<keyword evidence="4" id="KW-0255">Endonuclease</keyword>
<dbReference type="InterPro" id="IPR000477">
    <property type="entry name" value="RT_dom"/>
</dbReference>
<proteinExistence type="predicted"/>
<dbReference type="PANTHER" id="PTHR48475:SF1">
    <property type="entry name" value="RNASE H TYPE-1 DOMAIN-CONTAINING PROTEIN"/>
    <property type="match status" value="1"/>
</dbReference>
<keyword evidence="1" id="KW-0808">Transferase</keyword>
<dbReference type="InterPro" id="IPR043502">
    <property type="entry name" value="DNA/RNA_pol_sf"/>
</dbReference>
<reference evidence="9" key="1">
    <citation type="submission" date="2018-05" db="EMBL/GenBank/DDBJ databases">
        <title>Draft genome of Mucuna pruriens seed.</title>
        <authorList>
            <person name="Nnadi N.E."/>
            <person name="Vos R."/>
            <person name="Hasami M.H."/>
            <person name="Devisetty U.K."/>
            <person name="Aguiy J.C."/>
        </authorList>
    </citation>
    <scope>NUCLEOTIDE SEQUENCE [LARGE SCALE GENOMIC DNA]</scope>
    <source>
        <strain evidence="9">JCA_2017</strain>
    </source>
</reference>
<keyword evidence="6" id="KW-0695">RNA-directed DNA polymerase</keyword>
<dbReference type="PANTHER" id="PTHR48475">
    <property type="entry name" value="RIBONUCLEASE H"/>
    <property type="match status" value="1"/>
</dbReference>
<keyword evidence="10" id="KW-1185">Reference proteome</keyword>
<evidence type="ECO:0008006" key="11">
    <source>
        <dbReference type="Google" id="ProtNLM"/>
    </source>
</evidence>
<evidence type="ECO:0000259" key="8">
    <source>
        <dbReference type="Pfam" id="PF17917"/>
    </source>
</evidence>
<keyword evidence="2" id="KW-0548">Nucleotidyltransferase</keyword>